<feature type="chain" id="PRO_5010316841" description="SbsA Ig-like domain-containing protein" evidence="1">
    <location>
        <begin position="20"/>
        <end position="1573"/>
    </location>
</feature>
<evidence type="ECO:0008006" key="4">
    <source>
        <dbReference type="Google" id="ProtNLM"/>
    </source>
</evidence>
<sequence>MKKTFIILLFIIGITNVFASVDDPISPAESKSSKFKFKKFRSFDVELPKEESLENKENFFNDDKEQPVSKKIANIRGALKKVKENKLFTSVFSEADLISLPVGIPKKVGNTEFIIVIDKVRLTPRGTLIDVGLVIDFPNSDQQLVFGAFDVAFSQERGFGGLGKLALLNNFEVNLSKDIRLNFKGTTQNGQTFVNWGCDGYQDMALDFEVIFNKDLIRPCDAEGNPIPKKEIIVPVTSHIETFDELIVAVNLPRFRMGEDHDRGFIFEASDVVYDQSETRNANIQFPENYHSTEFLEEDTNLWKGFYIRYAEVTMPSDFDKVMYENHSRDKAIKEAEIILTDQQKAEMAKSDSTALANASKHKTSFQVSNLIIDDYGLTANFQGHQLLSLEQGNLGGGWGLSLVHIEVEILKGQFIFANMSGDLQVPITDDNTLLAYVAEIRHGGDFHFYAENRETLPFAPFGDQSELLLDNTIITIELTDGIFYGALEIDGSMSVKSKDSSLELADIDFQGLLMETRAPYISVVAFGASSEAIAQKLSGKNLTINEIGMSATDGNVSLNVDATISLHSGSEGFGGGGAISVWAYRDNDGWKYNGTIVSKITIEASKTGVYDIKGTIAILQDDETYGDVFIGVVEAQLGPTCGASIGMEATVMFGKKDDLNYWYIDCLAILPEPGLTVGTISFQGFGGGLYYGMSKLPSDMVTASNIESATGGVYVPDASVSFGLKAIIIFAIPKKESMLAETTFEMTFNRGGGIRYAMFAGCASIMTPPMPPIKLEELASTVDNEAKKDANGEKQEVKNIEPEKVSYGSAYLKEGNSKVFAKILVEMDFLNNSFHGELSVTINAGAIEGGGVAVVHIEEESWYLHIGTNENPIQLSFLGGVEASSYFMFGDNLPSGFKAPKEVIDILGKDPTADIDNSRNESLISDGRGVAFGAAIKFGTPDLNFLMFYADIKAGLGFDLMVKNYGAGAVCANTGRQIGINGWFAQGQIYAYIKAKIGIQVNLKFINGKFDIIDAGFAALLQFKGPNPIYAFGIVGGKFNILGGMVKGECSFEFTLGEQCIIQGASPLGGMEIIASMSPSNQSEDVDVFSAPQVVFNVPINKTMQLVDPNTNEKKSYKINVKKVQLTSRQSGDAICNVEWNEDNTTLVLQPESMLENEADYAFYIVLDFREKKGGKWVAVNSDDVLAKGLKFKSGKRPEYIDHSRVLVAYPVERMMNLHIEESDKGYLEMEQKGWDYLFEVDNPDKWEVKARFTSYNKEITYGDINYNDNQKLVSFDIPTEMKTGKIYTMDLVHLPKTSFNVDDNVVETKENVQINNGGENKSSVEITKRNSTGEVLESNEEKVFYTSSFRTSQWKTFPEKIRNLHFSEGTTSVLPGSFRFQMSTFFNAINNETLDDIEVNGSKNSDPLINIKVDFEDPHFKHLITPLMYFEYPLAGAELNWRNAESGFGWVKPTNSLYFDDNHEKGSLTLSDDELLSGNLNYHNGYRIFYNPDYFIGKDFKDFQAELEDLNDKGLLNITNPVVEKKIDLIRVGIGAPKLQVGEYHIISTYTLPGKKVPSSTFKIKMTNNIQ</sequence>
<comment type="caution">
    <text evidence="2">The sequence shown here is derived from an EMBL/GenBank/DDBJ whole genome shotgun (WGS) entry which is preliminary data.</text>
</comment>
<protein>
    <recommendedName>
        <fullName evidence="4">SbsA Ig-like domain-containing protein</fullName>
    </recommendedName>
</protein>
<evidence type="ECO:0000313" key="2">
    <source>
        <dbReference type="EMBL" id="OHX67496.1"/>
    </source>
</evidence>
<dbReference type="OrthoDB" id="1521695at2"/>
<dbReference type="Proteomes" id="UP000179797">
    <property type="component" value="Unassembled WGS sequence"/>
</dbReference>
<feature type="signal peptide" evidence="1">
    <location>
        <begin position="1"/>
        <end position="19"/>
    </location>
</feature>
<gene>
    <name evidence="2" type="ORF">NH26_14645</name>
</gene>
<keyword evidence="3" id="KW-1185">Reference proteome</keyword>
<reference evidence="2 3" key="1">
    <citation type="journal article" date="2012" name="Int. J. Syst. Evol. Microbiol.">
        <title>Flammeovirga pacifica sp. nov., isolated from deep-sea sediment.</title>
        <authorList>
            <person name="Xu H."/>
            <person name="Fu Y."/>
            <person name="Yang N."/>
            <person name="Ding Z."/>
            <person name="Lai Q."/>
            <person name="Zeng R."/>
        </authorList>
    </citation>
    <scope>NUCLEOTIDE SEQUENCE [LARGE SCALE GENOMIC DNA]</scope>
    <source>
        <strain evidence="3">DSM 24597 / LMG 26175 / WPAGA1</strain>
    </source>
</reference>
<accession>A0A1S1Z2J2</accession>
<keyword evidence="1" id="KW-0732">Signal</keyword>
<evidence type="ECO:0000256" key="1">
    <source>
        <dbReference type="SAM" id="SignalP"/>
    </source>
</evidence>
<dbReference type="EMBL" id="JRYR02000001">
    <property type="protein sequence ID" value="OHX67496.1"/>
    <property type="molecule type" value="Genomic_DNA"/>
</dbReference>
<evidence type="ECO:0000313" key="3">
    <source>
        <dbReference type="Proteomes" id="UP000179797"/>
    </source>
</evidence>
<dbReference type="RefSeq" id="WP_044227366.1">
    <property type="nucleotide sequence ID" value="NZ_JRYR02000001.1"/>
</dbReference>
<organism evidence="2 3">
    <name type="scientific">Flammeovirga pacifica</name>
    <dbReference type="NCBI Taxonomy" id="915059"/>
    <lineage>
        <taxon>Bacteria</taxon>
        <taxon>Pseudomonadati</taxon>
        <taxon>Bacteroidota</taxon>
        <taxon>Cytophagia</taxon>
        <taxon>Cytophagales</taxon>
        <taxon>Flammeovirgaceae</taxon>
        <taxon>Flammeovirga</taxon>
    </lineage>
</organism>
<name>A0A1S1Z2J2_FLAPC</name>
<dbReference type="STRING" id="915059.NH26_14645"/>
<proteinExistence type="predicted"/>